<dbReference type="InterPro" id="IPR038332">
    <property type="entry name" value="PPE_sf"/>
</dbReference>
<dbReference type="Proteomes" id="UP000466396">
    <property type="component" value="Chromosome"/>
</dbReference>
<accession>A0A7I7NGR4</accession>
<evidence type="ECO:0000259" key="1">
    <source>
        <dbReference type="Pfam" id="PF00934"/>
    </source>
</evidence>
<gene>
    <name evidence="2" type="ORF">MLAC_11360</name>
</gene>
<proteinExistence type="predicted"/>
<evidence type="ECO:0000313" key="2">
    <source>
        <dbReference type="EMBL" id="BBX95842.1"/>
    </source>
</evidence>
<reference evidence="2 3" key="1">
    <citation type="journal article" date="2019" name="Emerg. Microbes Infect.">
        <title>Comprehensive subspecies identification of 175 nontuberculous mycobacteria species based on 7547 genomic profiles.</title>
        <authorList>
            <person name="Matsumoto Y."/>
            <person name="Kinjo T."/>
            <person name="Motooka D."/>
            <person name="Nabeya D."/>
            <person name="Jung N."/>
            <person name="Uechi K."/>
            <person name="Horii T."/>
            <person name="Iida T."/>
            <person name="Fujita J."/>
            <person name="Nakamura S."/>
        </authorList>
    </citation>
    <scope>NUCLEOTIDE SEQUENCE [LARGE SCALE GENOMIC DNA]</scope>
    <source>
        <strain evidence="2 3">JCM 15657</strain>
    </source>
</reference>
<keyword evidence="3" id="KW-1185">Reference proteome</keyword>
<dbReference type="KEGG" id="mlj:MLAC_11360"/>
<dbReference type="InterPro" id="IPR000084">
    <property type="entry name" value="PE-PGRS_N"/>
</dbReference>
<dbReference type="Pfam" id="PF00934">
    <property type="entry name" value="PE"/>
    <property type="match status" value="1"/>
</dbReference>
<dbReference type="EMBL" id="AP022581">
    <property type="protein sequence ID" value="BBX95842.1"/>
    <property type="molecule type" value="Genomic_DNA"/>
</dbReference>
<name>A0A7I7NGR4_9MYCO</name>
<dbReference type="SUPFAM" id="SSF140459">
    <property type="entry name" value="PE/PPE dimer-like"/>
    <property type="match status" value="1"/>
</dbReference>
<sequence length="100" mass="10102">MGSWPMSFVVVTPELLAAGAADVARIGWTINAANSAAAVTTAVLPAAGDEVSAAIAALFGTHAAEYQAVSAQVALFHARFVQTRIAMSARNAASASSTVR</sequence>
<protein>
    <recommendedName>
        <fullName evidence="1">PE domain-containing protein</fullName>
    </recommendedName>
</protein>
<evidence type="ECO:0000313" key="3">
    <source>
        <dbReference type="Proteomes" id="UP000466396"/>
    </source>
</evidence>
<organism evidence="2 3">
    <name type="scientific">Mycobacterium lacus</name>
    <dbReference type="NCBI Taxonomy" id="169765"/>
    <lineage>
        <taxon>Bacteria</taxon>
        <taxon>Bacillati</taxon>
        <taxon>Actinomycetota</taxon>
        <taxon>Actinomycetes</taxon>
        <taxon>Mycobacteriales</taxon>
        <taxon>Mycobacteriaceae</taxon>
        <taxon>Mycobacterium</taxon>
    </lineage>
</organism>
<dbReference type="AlphaFoldDB" id="A0A7I7NGR4"/>
<dbReference type="Gene3D" id="1.10.287.850">
    <property type="entry name" value="HP0062-like domain"/>
    <property type="match status" value="1"/>
</dbReference>
<feature type="domain" description="PE" evidence="1">
    <location>
        <begin position="9"/>
        <end position="83"/>
    </location>
</feature>